<comment type="similarity">
    <text evidence="1">Belongs to the UPF0502 family.</text>
</comment>
<dbReference type="HAMAP" id="MF_01584">
    <property type="entry name" value="UPF0502"/>
    <property type="match status" value="1"/>
</dbReference>
<organism evidence="3 4">
    <name type="scientific">Geoanaerobacter pelophilus</name>
    <dbReference type="NCBI Taxonomy" id="60036"/>
    <lineage>
        <taxon>Bacteria</taxon>
        <taxon>Pseudomonadati</taxon>
        <taxon>Thermodesulfobacteriota</taxon>
        <taxon>Desulfuromonadia</taxon>
        <taxon>Geobacterales</taxon>
        <taxon>Geobacteraceae</taxon>
        <taxon>Geoanaerobacter</taxon>
    </lineage>
</organism>
<dbReference type="EMBL" id="BDQG01000001">
    <property type="protein sequence ID" value="GAW68222.1"/>
    <property type="molecule type" value="Genomic_DNA"/>
</dbReference>
<evidence type="ECO:0000313" key="4">
    <source>
        <dbReference type="Proteomes" id="UP000194153"/>
    </source>
</evidence>
<dbReference type="Pfam" id="PF04337">
    <property type="entry name" value="DUF480"/>
    <property type="match status" value="1"/>
</dbReference>
<proteinExistence type="inferred from homology"/>
<keyword evidence="4" id="KW-1185">Reference proteome</keyword>
<name>A0ABQ0MMB1_9BACT</name>
<dbReference type="InterPro" id="IPR036390">
    <property type="entry name" value="WH_DNA-bd_sf"/>
</dbReference>
<dbReference type="Proteomes" id="UP000194153">
    <property type="component" value="Unassembled WGS sequence"/>
</dbReference>
<reference evidence="3 4" key="1">
    <citation type="submission" date="2017-04" db="EMBL/GenBank/DDBJ databases">
        <authorList>
            <consortium name="Geobacter pelophilus Genome Sequencing"/>
            <person name="Aoyagi T."/>
            <person name="Koike H."/>
            <person name="Hori T."/>
        </authorList>
    </citation>
    <scope>NUCLEOTIDE SEQUENCE [LARGE SCALE GENOMIC DNA]</scope>
    <source>
        <strain evidence="3 4">Drf2</strain>
    </source>
</reference>
<accession>A0ABQ0MMB1</accession>
<gene>
    <name evidence="3" type="ORF">GPEL0_01r4462</name>
</gene>
<evidence type="ECO:0000256" key="2">
    <source>
        <dbReference type="SAM" id="Coils"/>
    </source>
</evidence>
<reference evidence="4" key="2">
    <citation type="submission" date="2017-05" db="EMBL/GenBank/DDBJ databases">
        <title>Draft genome sequence of Geobacter pelophilus, a iron(III)-reducing bacteria.</title>
        <authorList>
            <person name="Aoyagi T."/>
            <person name="Koike H."/>
            <person name="Morita T."/>
            <person name="Sato Y."/>
            <person name="Habe H."/>
            <person name="Hori T."/>
        </authorList>
    </citation>
    <scope>NUCLEOTIDE SEQUENCE [LARGE SCALE GENOMIC DNA]</scope>
    <source>
        <strain evidence="4">Drf2</strain>
    </source>
</reference>
<keyword evidence="2" id="KW-0175">Coiled coil</keyword>
<dbReference type="InterPro" id="IPR036388">
    <property type="entry name" value="WH-like_DNA-bd_sf"/>
</dbReference>
<feature type="coiled-coil region" evidence="2">
    <location>
        <begin position="222"/>
        <end position="256"/>
    </location>
</feature>
<evidence type="ECO:0000256" key="1">
    <source>
        <dbReference type="HAMAP-Rule" id="MF_01584"/>
    </source>
</evidence>
<comment type="caution">
    <text evidence="3">The sequence shown here is derived from an EMBL/GenBank/DDBJ whole genome shotgun (WGS) entry which is preliminary data.</text>
</comment>
<protein>
    <submittedName>
        <fullName evidence="3">Uncharacterized protein</fullName>
    </submittedName>
</protein>
<dbReference type="PANTHER" id="PTHR38768:SF1">
    <property type="entry name" value="UPF0502 PROTEIN YCEH"/>
    <property type="match status" value="1"/>
</dbReference>
<sequence>MEGICAHRAPGRFTIPLVFYPGKAAAAAPARDGIIPEQKGVRLMDATLDGTELRVLGSLIEKELTTPEYYPLSLNALVNACNQKSNRDPVLSLDESQVTRALETLRFKQYALVSGSGGRVAKYRHALVEKFRFSPAELAVLCELLLRGPQTVGELRGRGERMHKFADLSEVESVLEDLAERTPSLVAKLPLQPGRKEPRYCQLFSGEPDLSELAAQLDVRGAGADAEKMARLEQELSELRAEVASLRETVAEFRKSFE</sequence>
<dbReference type="Gene3D" id="1.10.10.10">
    <property type="entry name" value="Winged helix-like DNA-binding domain superfamily/Winged helix DNA-binding domain"/>
    <property type="match status" value="2"/>
</dbReference>
<evidence type="ECO:0000313" key="3">
    <source>
        <dbReference type="EMBL" id="GAW68222.1"/>
    </source>
</evidence>
<dbReference type="SUPFAM" id="SSF46785">
    <property type="entry name" value="Winged helix' DNA-binding domain"/>
    <property type="match status" value="2"/>
</dbReference>
<dbReference type="InterPro" id="IPR007432">
    <property type="entry name" value="DUF480"/>
</dbReference>
<dbReference type="PANTHER" id="PTHR38768">
    <property type="entry name" value="UPF0502 PROTEIN YCEH"/>
    <property type="match status" value="1"/>
</dbReference>